<reference evidence="2" key="1">
    <citation type="journal article" date="2023" name="Mol. Phylogenet. Evol.">
        <title>Genome-scale phylogeny and comparative genomics of the fungal order Sordariales.</title>
        <authorList>
            <person name="Hensen N."/>
            <person name="Bonometti L."/>
            <person name="Westerberg I."/>
            <person name="Brannstrom I.O."/>
            <person name="Guillou S."/>
            <person name="Cros-Aarteil S."/>
            <person name="Calhoun S."/>
            <person name="Haridas S."/>
            <person name="Kuo A."/>
            <person name="Mondo S."/>
            <person name="Pangilinan J."/>
            <person name="Riley R."/>
            <person name="LaButti K."/>
            <person name="Andreopoulos B."/>
            <person name="Lipzen A."/>
            <person name="Chen C."/>
            <person name="Yan M."/>
            <person name="Daum C."/>
            <person name="Ng V."/>
            <person name="Clum A."/>
            <person name="Steindorff A."/>
            <person name="Ohm R.A."/>
            <person name="Martin F."/>
            <person name="Silar P."/>
            <person name="Natvig D.O."/>
            <person name="Lalanne C."/>
            <person name="Gautier V."/>
            <person name="Ament-Velasquez S.L."/>
            <person name="Kruys A."/>
            <person name="Hutchinson M.I."/>
            <person name="Powell A.J."/>
            <person name="Barry K."/>
            <person name="Miller A.N."/>
            <person name="Grigoriev I.V."/>
            <person name="Debuchy R."/>
            <person name="Gladieux P."/>
            <person name="Hiltunen Thoren M."/>
            <person name="Johannesson H."/>
        </authorList>
    </citation>
    <scope>NUCLEOTIDE SEQUENCE</scope>
    <source>
        <strain evidence="2">CBS 508.74</strain>
    </source>
</reference>
<dbReference type="RefSeq" id="XP_064670693.1">
    <property type="nucleotide sequence ID" value="XM_064815044.1"/>
</dbReference>
<name>A0AAN6YTI6_9PEZI</name>
<proteinExistence type="predicted"/>
<dbReference type="GeneID" id="89939169"/>
<evidence type="ECO:0000313" key="3">
    <source>
        <dbReference type="Proteomes" id="UP001302812"/>
    </source>
</evidence>
<dbReference type="Proteomes" id="UP001302812">
    <property type="component" value="Unassembled WGS sequence"/>
</dbReference>
<gene>
    <name evidence="2" type="ORF">N656DRAFT_778654</name>
</gene>
<evidence type="ECO:0000313" key="2">
    <source>
        <dbReference type="EMBL" id="KAK4113123.1"/>
    </source>
</evidence>
<sequence length="177" mass="19090">MSAACCSITLHSNSSGAQVKVSSRSDQVCVTAPGDNHLPRPGPAQPCSHPPPRKPSGARAPLKTILSPSELIAVKLVDGARILATSGYSSASPNFLFSISALTAQARVMPRRRALCSSFDFATLTLVCYAIIHHHRRPKIPTPDFVFSTLKSRLVPLGEFAHSLIQLTYPSHLHFVR</sequence>
<dbReference type="EMBL" id="MU853340">
    <property type="protein sequence ID" value="KAK4113123.1"/>
    <property type="molecule type" value="Genomic_DNA"/>
</dbReference>
<reference evidence="2" key="2">
    <citation type="submission" date="2023-05" db="EMBL/GenBank/DDBJ databases">
        <authorList>
            <consortium name="Lawrence Berkeley National Laboratory"/>
            <person name="Steindorff A."/>
            <person name="Hensen N."/>
            <person name="Bonometti L."/>
            <person name="Westerberg I."/>
            <person name="Brannstrom I.O."/>
            <person name="Guillou S."/>
            <person name="Cros-Aarteil S."/>
            <person name="Calhoun S."/>
            <person name="Haridas S."/>
            <person name="Kuo A."/>
            <person name="Mondo S."/>
            <person name="Pangilinan J."/>
            <person name="Riley R."/>
            <person name="Labutti K."/>
            <person name="Andreopoulos B."/>
            <person name="Lipzen A."/>
            <person name="Chen C."/>
            <person name="Yanf M."/>
            <person name="Daum C."/>
            <person name="Ng V."/>
            <person name="Clum A."/>
            <person name="Ohm R."/>
            <person name="Martin F."/>
            <person name="Silar P."/>
            <person name="Natvig D."/>
            <person name="Lalanne C."/>
            <person name="Gautier V."/>
            <person name="Ament-Velasquez S.L."/>
            <person name="Kruys A."/>
            <person name="Hutchinson M.I."/>
            <person name="Powell A.J."/>
            <person name="Barry K."/>
            <person name="Miller A.N."/>
            <person name="Grigoriev I.V."/>
            <person name="Debuchy R."/>
            <person name="Gladieux P."/>
            <person name="Thoren M.H."/>
            <person name="Johannesson H."/>
        </authorList>
    </citation>
    <scope>NUCLEOTIDE SEQUENCE</scope>
    <source>
        <strain evidence="2">CBS 508.74</strain>
    </source>
</reference>
<keyword evidence="3" id="KW-1185">Reference proteome</keyword>
<organism evidence="2 3">
    <name type="scientific">Canariomyces notabilis</name>
    <dbReference type="NCBI Taxonomy" id="2074819"/>
    <lineage>
        <taxon>Eukaryota</taxon>
        <taxon>Fungi</taxon>
        <taxon>Dikarya</taxon>
        <taxon>Ascomycota</taxon>
        <taxon>Pezizomycotina</taxon>
        <taxon>Sordariomycetes</taxon>
        <taxon>Sordariomycetidae</taxon>
        <taxon>Sordariales</taxon>
        <taxon>Chaetomiaceae</taxon>
        <taxon>Canariomyces</taxon>
    </lineage>
</organism>
<evidence type="ECO:0000256" key="1">
    <source>
        <dbReference type="SAM" id="MobiDB-lite"/>
    </source>
</evidence>
<accession>A0AAN6YTI6</accession>
<feature type="region of interest" description="Disordered" evidence="1">
    <location>
        <begin position="31"/>
        <end position="60"/>
    </location>
</feature>
<feature type="compositionally biased region" description="Pro residues" evidence="1">
    <location>
        <begin position="40"/>
        <end position="54"/>
    </location>
</feature>
<comment type="caution">
    <text evidence="2">The sequence shown here is derived from an EMBL/GenBank/DDBJ whole genome shotgun (WGS) entry which is preliminary data.</text>
</comment>
<dbReference type="AlphaFoldDB" id="A0AAN6YTI6"/>
<protein>
    <submittedName>
        <fullName evidence="2">Uncharacterized protein</fullName>
    </submittedName>
</protein>